<reference evidence="2 3" key="1">
    <citation type="journal article" date="2007" name="Proc. Natl. Acad. Sci. U.S.A.">
        <title>Independent sorting-out of thousands of duplicated gene pairs in two yeast species descended from a whole-genome duplication.</title>
        <authorList>
            <person name="Scannell D.R."/>
            <person name="Frank A.C."/>
            <person name="Conant G.C."/>
            <person name="Byrne K.P."/>
            <person name="Woolfit M."/>
            <person name="Wolfe K.H."/>
        </authorList>
    </citation>
    <scope>NUCLEOTIDE SEQUENCE [LARGE SCALE GENOMIC DNA]</scope>
    <source>
        <strain evidence="3">ATCC 22028 / DSM 70294 / BCRC 21397 / CBS 2163 / NBRC 10782 / NRRL Y-8283 / UCD 57-17</strain>
    </source>
</reference>
<proteinExistence type="predicted"/>
<evidence type="ECO:0000256" key="1">
    <source>
        <dbReference type="PROSITE-ProRule" id="PRU00221"/>
    </source>
</evidence>
<dbReference type="EMBL" id="DS480390">
    <property type="protein sequence ID" value="EDO18365.1"/>
    <property type="molecule type" value="Genomic_DNA"/>
</dbReference>
<dbReference type="Proteomes" id="UP000000267">
    <property type="component" value="Unassembled WGS sequence"/>
</dbReference>
<dbReference type="PANTHER" id="PTHR19846:SF0">
    <property type="entry name" value="PRE-MRNA PROCESSING FACTOR 4"/>
    <property type="match status" value="1"/>
</dbReference>
<dbReference type="GO" id="GO:0046540">
    <property type="term" value="C:U4/U6 x U5 tri-snRNP complex"/>
    <property type="evidence" value="ECO:0007669"/>
    <property type="project" value="TreeGrafter"/>
</dbReference>
<dbReference type="InterPro" id="IPR001680">
    <property type="entry name" value="WD40_rpt"/>
</dbReference>
<accession>A7TH84</accession>
<dbReference type="RefSeq" id="XP_001646223.1">
    <property type="nucleotide sequence ID" value="XM_001646173.1"/>
</dbReference>
<dbReference type="HOGENOM" id="CLU_000288_57_30_1"/>
<dbReference type="AlphaFoldDB" id="A7TH84"/>
<dbReference type="KEGG" id="vpo:Kpol_1013p37"/>
<organism evidence="3">
    <name type="scientific">Vanderwaltozyma polyspora (strain ATCC 22028 / DSM 70294 / BCRC 21397 / CBS 2163 / NBRC 10782 / NRRL Y-8283 / UCD 57-17)</name>
    <name type="common">Kluyveromyces polysporus</name>
    <dbReference type="NCBI Taxonomy" id="436907"/>
    <lineage>
        <taxon>Eukaryota</taxon>
        <taxon>Fungi</taxon>
        <taxon>Dikarya</taxon>
        <taxon>Ascomycota</taxon>
        <taxon>Saccharomycotina</taxon>
        <taxon>Saccharomycetes</taxon>
        <taxon>Saccharomycetales</taxon>
        <taxon>Saccharomycetaceae</taxon>
        <taxon>Vanderwaltozyma</taxon>
    </lineage>
</organism>
<dbReference type="GO" id="GO:0030621">
    <property type="term" value="F:U4 snRNA binding"/>
    <property type="evidence" value="ECO:0007669"/>
    <property type="project" value="TreeGrafter"/>
</dbReference>
<evidence type="ECO:0000313" key="2">
    <source>
        <dbReference type="EMBL" id="EDO18365.1"/>
    </source>
</evidence>
<dbReference type="InterPro" id="IPR015943">
    <property type="entry name" value="WD40/YVTN_repeat-like_dom_sf"/>
</dbReference>
<dbReference type="PROSITE" id="PS50082">
    <property type="entry name" value="WD_REPEATS_2"/>
    <property type="match status" value="2"/>
</dbReference>
<feature type="non-terminal residue" evidence="2">
    <location>
        <position position="1"/>
    </location>
</feature>
<evidence type="ECO:0000313" key="3">
    <source>
        <dbReference type="Proteomes" id="UP000000267"/>
    </source>
</evidence>
<protein>
    <submittedName>
        <fullName evidence="2">Uncharacterized protein</fullName>
    </submittedName>
</protein>
<dbReference type="SUPFAM" id="SSF50978">
    <property type="entry name" value="WD40 repeat-like"/>
    <property type="match status" value="1"/>
</dbReference>
<dbReference type="PANTHER" id="PTHR19846">
    <property type="entry name" value="WD40 REPEAT PROTEIN"/>
    <property type="match status" value="1"/>
</dbReference>
<dbReference type="OrthoDB" id="540662at2759"/>
<feature type="repeat" description="WD" evidence="1">
    <location>
        <begin position="1"/>
        <end position="19"/>
    </location>
</feature>
<dbReference type="Pfam" id="PF00400">
    <property type="entry name" value="WD40"/>
    <property type="match status" value="2"/>
</dbReference>
<feature type="repeat" description="WD" evidence="1">
    <location>
        <begin position="63"/>
        <end position="99"/>
    </location>
</feature>
<dbReference type="GeneID" id="5546649"/>
<dbReference type="GO" id="GO:0000398">
    <property type="term" value="P:mRNA splicing, via spliceosome"/>
    <property type="evidence" value="ECO:0007669"/>
    <property type="project" value="TreeGrafter"/>
</dbReference>
<sequence>SGDGTIKIWDLRKVDDVETILAHKNVVTDLKFEKENSKFLISSSYDKDINVFSSDSWVKIHTLQGHNDKILSIDISSDYQTIVSGGWDRSVKLWSMEAI</sequence>
<dbReference type="GO" id="GO:0017070">
    <property type="term" value="F:U6 snRNA binding"/>
    <property type="evidence" value="ECO:0007669"/>
    <property type="project" value="TreeGrafter"/>
</dbReference>
<keyword evidence="1" id="KW-0853">WD repeat</keyword>
<dbReference type="SMART" id="SM00320">
    <property type="entry name" value="WD40"/>
    <property type="match status" value="2"/>
</dbReference>
<gene>
    <name evidence="2" type="ORF">Kpol_1013p37</name>
</gene>
<dbReference type="Gene3D" id="2.130.10.10">
    <property type="entry name" value="YVTN repeat-like/Quinoprotein amine dehydrogenase"/>
    <property type="match status" value="1"/>
</dbReference>
<dbReference type="PROSITE" id="PS50294">
    <property type="entry name" value="WD_REPEATS_REGION"/>
    <property type="match status" value="1"/>
</dbReference>
<keyword evidence="3" id="KW-1185">Reference proteome</keyword>
<dbReference type="InterPro" id="IPR036322">
    <property type="entry name" value="WD40_repeat_dom_sf"/>
</dbReference>
<name>A7TH84_VANPO</name>